<evidence type="ECO:0000313" key="4">
    <source>
        <dbReference type="Proteomes" id="UP000239898"/>
    </source>
</evidence>
<dbReference type="Proteomes" id="UP000239898">
    <property type="component" value="Unassembled WGS sequence"/>
</dbReference>
<feature type="domain" description="YDG" evidence="1">
    <location>
        <begin position="211"/>
        <end position="287"/>
    </location>
</feature>
<evidence type="ECO:0000313" key="3">
    <source>
        <dbReference type="EMBL" id="PPT74767.1"/>
    </source>
</evidence>
<dbReference type="Pfam" id="PF18657">
    <property type="entry name" value="YDG"/>
    <property type="match status" value="6"/>
</dbReference>
<feature type="domain" description="YDG" evidence="1">
    <location>
        <begin position="126"/>
        <end position="202"/>
    </location>
</feature>
<feature type="domain" description="MBG" evidence="2">
    <location>
        <begin position="553"/>
        <end position="629"/>
    </location>
</feature>
<keyword evidence="4" id="KW-1185">Reference proteome</keyword>
<feature type="domain" description="YDG" evidence="1">
    <location>
        <begin position="380"/>
        <end position="457"/>
    </location>
</feature>
<dbReference type="Pfam" id="PF18676">
    <property type="entry name" value="MBG_2"/>
    <property type="match status" value="1"/>
</dbReference>
<organism evidence="3 4">
    <name type="scientific">Xanthomonas theicola</name>
    <dbReference type="NCBI Taxonomy" id="56464"/>
    <lineage>
        <taxon>Bacteria</taxon>
        <taxon>Pseudomonadati</taxon>
        <taxon>Pseudomonadota</taxon>
        <taxon>Gammaproteobacteria</taxon>
        <taxon>Lysobacterales</taxon>
        <taxon>Lysobacteraceae</taxon>
        <taxon>Xanthomonas</taxon>
    </lineage>
</organism>
<comment type="caution">
    <text evidence="3">The sequence shown here is derived from an EMBL/GenBank/DDBJ whole genome shotgun (WGS) entry which is preliminary data.</text>
</comment>
<feature type="domain" description="YDG" evidence="1">
    <location>
        <begin position="295"/>
        <end position="372"/>
    </location>
</feature>
<evidence type="ECO:0008006" key="5">
    <source>
        <dbReference type="Google" id="ProtNLM"/>
    </source>
</evidence>
<feature type="domain" description="YDG" evidence="1">
    <location>
        <begin position="40"/>
        <end position="117"/>
    </location>
</feature>
<proteinExistence type="predicted"/>
<evidence type="ECO:0000259" key="1">
    <source>
        <dbReference type="Pfam" id="PF18657"/>
    </source>
</evidence>
<sequence length="691" mass="69575">MSQDQRELFRPSLSGYTLGGTDAENYTLVMPTGLKADIVPRQLTITGTTAQDKTYDGSTTAGIQAGTLGNLVAGETLGVGASGTFDSANAGARTATSRYALSDGTGRASNYVLDDTTGLTATIARRSLTITGTTAQDKTYDGSTAAGIQAGTLGNLVAGETLGVDVSGTFDSANAGFRTVTASYALRNGTGLASNYVLADTTGLNATIGRRALTITSTTAQDKTYDGSIAAGIQAGTLGNLVAGETLGVDASGTFDSANAGARTVTARYALSNGTGRASNYVLADTSGLSANIAKRQLTITGTTAQDKTYDGSTTAGIQAGTLGNLVAGETLGVDATGTFDSANAGARTATSRYALSDGTGRASNYVLADTSGLNATIARRALTITGTTVQGKTYDGSTAAGIQAGTLGNLVAGETLGVDASGTFDSANAGAPTATARYVLSDGTGRASNYVLADTTGLNATIGRRALTITGTAAQDKTYDGSTTAAIQAGTLGNLVAGESLGVSATGTFDSANAGTRTATATYTLSDGTGRASNYVLADTTSLSANIAKARLTVIANDDRKIADGQPYNGGNGAQFMGFVHGENASVLGGQLRYGGTAQGARTIGEYTITVGGLETANYRLDYVDGHLLISAAPTTGVPTAGDIERPIRQQMQAHEGLARLGHDLNNATLPAPASTLPLVVAHDYIRLEE</sequence>
<dbReference type="InterPro" id="IPR037160">
    <property type="entry name" value="DNA_Pol_thumb_sf"/>
</dbReference>
<evidence type="ECO:0000259" key="2">
    <source>
        <dbReference type="Pfam" id="PF18676"/>
    </source>
</evidence>
<dbReference type="InterPro" id="IPR041248">
    <property type="entry name" value="YDG"/>
</dbReference>
<dbReference type="InterPro" id="IPR041286">
    <property type="entry name" value="MBG_2"/>
</dbReference>
<accession>A0A2S6Z1U4</accession>
<protein>
    <recommendedName>
        <fullName evidence="5">MBG domain-containing protein</fullName>
    </recommendedName>
</protein>
<feature type="domain" description="YDG" evidence="1">
    <location>
        <begin position="466"/>
        <end position="542"/>
    </location>
</feature>
<dbReference type="AlphaFoldDB" id="A0A2S6Z1U4"/>
<reference evidence="3 4" key="1">
    <citation type="submission" date="2016-08" db="EMBL/GenBank/DDBJ databases">
        <title>Evolution of the type three secretion system and type three effector repertoires in Xanthomonas.</title>
        <authorList>
            <person name="Merda D."/>
            <person name="Briand M."/>
            <person name="Bosis E."/>
            <person name="Rousseau C."/>
            <person name="Portier P."/>
            <person name="Jacques M.-A."/>
            <person name="Fischer-Le Saux M."/>
        </authorList>
    </citation>
    <scope>NUCLEOTIDE SEQUENCE [LARGE SCALE GENOMIC DNA]</scope>
    <source>
        <strain evidence="3 4">CFBP 4691</strain>
    </source>
</reference>
<name>A0A2S6Z1U4_9XANT</name>
<dbReference type="Gene3D" id="3.30.210.10">
    <property type="entry name" value="DNA polymerase, thumb domain"/>
    <property type="match status" value="1"/>
</dbReference>
<dbReference type="EMBL" id="MIGX01000220">
    <property type="protein sequence ID" value="PPT74767.1"/>
    <property type="molecule type" value="Genomic_DNA"/>
</dbReference>
<gene>
    <name evidence="3" type="ORF">XthCFBP4691_19880</name>
</gene>